<dbReference type="OrthoDB" id="9785438at2"/>
<accession>A0A0T5PCN3</accession>
<dbReference type="EMBL" id="CP031598">
    <property type="protein sequence ID" value="QEW26271.1"/>
    <property type="molecule type" value="Genomic_DNA"/>
</dbReference>
<reference evidence="2 4" key="2">
    <citation type="submission" date="2018-08" db="EMBL/GenBank/DDBJ databases">
        <title>Genetic Globetrotter - A new plasmid hitch-hiking vast phylogenetic and geographic distances.</title>
        <authorList>
            <person name="Vollmers J."/>
            <person name="Petersen J."/>
        </authorList>
    </citation>
    <scope>NUCLEOTIDE SEQUENCE [LARGE SCALE GENOMIC DNA]</scope>
    <source>
        <strain evidence="2 4">DSM 26383</strain>
    </source>
</reference>
<evidence type="ECO:0000313" key="1">
    <source>
        <dbReference type="EMBL" id="KRS18817.1"/>
    </source>
</evidence>
<dbReference type="Proteomes" id="UP000325785">
    <property type="component" value="Chromosome"/>
</dbReference>
<name>A0A0T5PCN3_9RHOB</name>
<dbReference type="InterPro" id="IPR052927">
    <property type="entry name" value="DCC_oxidoreductase"/>
</dbReference>
<protein>
    <submittedName>
        <fullName evidence="1">Thiol-disulfide oxidoreductase</fullName>
    </submittedName>
</protein>
<evidence type="ECO:0000313" key="3">
    <source>
        <dbReference type="Proteomes" id="UP000051401"/>
    </source>
</evidence>
<gene>
    <name evidence="2" type="ORF">RIdsm_02069</name>
    <name evidence="1" type="ORF">XM52_03780</name>
</gene>
<dbReference type="EMBL" id="LAXI01000002">
    <property type="protein sequence ID" value="KRS18817.1"/>
    <property type="molecule type" value="Genomic_DNA"/>
</dbReference>
<dbReference type="AlphaFoldDB" id="A0A0T5PCN3"/>
<organism evidence="1 3">
    <name type="scientific">Roseovarius indicus</name>
    <dbReference type="NCBI Taxonomy" id="540747"/>
    <lineage>
        <taxon>Bacteria</taxon>
        <taxon>Pseudomonadati</taxon>
        <taxon>Pseudomonadota</taxon>
        <taxon>Alphaproteobacteria</taxon>
        <taxon>Rhodobacterales</taxon>
        <taxon>Roseobacteraceae</taxon>
        <taxon>Roseovarius</taxon>
    </lineage>
</organism>
<evidence type="ECO:0000313" key="2">
    <source>
        <dbReference type="EMBL" id="QEW26271.1"/>
    </source>
</evidence>
<dbReference type="PANTHER" id="PTHR33639:SF2">
    <property type="entry name" value="DUF393 DOMAIN-CONTAINING PROTEIN"/>
    <property type="match status" value="1"/>
</dbReference>
<dbReference type="InterPro" id="IPR007263">
    <property type="entry name" value="DCC1-like"/>
</dbReference>
<proteinExistence type="predicted"/>
<dbReference type="PATRIC" id="fig|540747.5.peg.2328"/>
<dbReference type="KEGG" id="rid:RIdsm_02069"/>
<dbReference type="Pfam" id="PF04134">
    <property type="entry name" value="DCC1-like"/>
    <property type="match status" value="1"/>
</dbReference>
<dbReference type="STRING" id="540747.SAMN04488031_103481"/>
<sequence length="152" mass="17091">MARDLSDLPQDLRDRIAGQDLVVFDGECVLCSGFFRFMLAHDRAGRFRFATAQSPLGTELYTALGLSTEEYETNLVIVGGRIYEKLDAFAAAMRAIGWPWRGLSAVRVLPAWLKTPAYTAIARNRYRLFGRYETCMMPDAAVRARFLQGGWG</sequence>
<reference evidence="1 3" key="1">
    <citation type="submission" date="2015-04" db="EMBL/GenBank/DDBJ databases">
        <title>The draft genome sequence of Roseovarius indicus B108T.</title>
        <authorList>
            <person name="Li G."/>
            <person name="Lai Q."/>
            <person name="Shao Z."/>
            <person name="Yan P."/>
        </authorList>
    </citation>
    <scope>NUCLEOTIDE SEQUENCE [LARGE SCALE GENOMIC DNA]</scope>
    <source>
        <strain evidence="1 3">B108</strain>
    </source>
</reference>
<dbReference type="GO" id="GO:0015035">
    <property type="term" value="F:protein-disulfide reductase activity"/>
    <property type="evidence" value="ECO:0007669"/>
    <property type="project" value="InterPro"/>
</dbReference>
<keyword evidence="3" id="KW-1185">Reference proteome</keyword>
<dbReference type="RefSeq" id="WP_057813454.1">
    <property type="nucleotide sequence ID" value="NZ_CP031598.1"/>
</dbReference>
<evidence type="ECO:0000313" key="4">
    <source>
        <dbReference type="Proteomes" id="UP000325785"/>
    </source>
</evidence>
<dbReference type="Proteomes" id="UP000051401">
    <property type="component" value="Unassembled WGS sequence"/>
</dbReference>
<dbReference type="PANTHER" id="PTHR33639">
    <property type="entry name" value="THIOL-DISULFIDE OXIDOREDUCTASE DCC"/>
    <property type="match status" value="1"/>
</dbReference>